<evidence type="ECO:0000256" key="4">
    <source>
        <dbReference type="RuleBase" id="RU003744"/>
    </source>
</evidence>
<name>A0A1E5BWT8_9GAMM</name>
<dbReference type="InterPro" id="IPR051455">
    <property type="entry name" value="Bact_solute-bind_prot3"/>
</dbReference>
<dbReference type="InterPro" id="IPR018313">
    <property type="entry name" value="SBP_3_CS"/>
</dbReference>
<dbReference type="PANTHER" id="PTHR30085">
    <property type="entry name" value="AMINO ACID ABC TRANSPORTER PERMEASE"/>
    <property type="match status" value="1"/>
</dbReference>
<organism evidence="7 8">
    <name type="scientific">Enterovibrio norvegicus FF-454</name>
    <dbReference type="NCBI Taxonomy" id="1185651"/>
    <lineage>
        <taxon>Bacteria</taxon>
        <taxon>Pseudomonadati</taxon>
        <taxon>Pseudomonadota</taxon>
        <taxon>Gammaproteobacteria</taxon>
        <taxon>Vibrionales</taxon>
        <taxon>Vibrionaceae</taxon>
        <taxon>Enterovibrio</taxon>
    </lineage>
</organism>
<dbReference type="SMART" id="SM00062">
    <property type="entry name" value="PBPb"/>
    <property type="match status" value="1"/>
</dbReference>
<evidence type="ECO:0000313" key="7">
    <source>
        <dbReference type="EMBL" id="OEE57726.1"/>
    </source>
</evidence>
<dbReference type="GO" id="GO:0030288">
    <property type="term" value="C:outer membrane-bounded periplasmic space"/>
    <property type="evidence" value="ECO:0007669"/>
    <property type="project" value="TreeGrafter"/>
</dbReference>
<keyword evidence="2" id="KW-0813">Transport</keyword>
<dbReference type="PROSITE" id="PS01039">
    <property type="entry name" value="SBP_BACTERIAL_3"/>
    <property type="match status" value="1"/>
</dbReference>
<sequence>MFPRIVFAICTLLTLVFTPVHAEETGSVIDKVKERGEVVVGIRQDNPPHSFINEKGDWVGFDVDIANAVADKLGVKMKRIPVDEITRITYLQNGKIDIAAASMSHTWKRDDAVDFSQTYFWSAQTFLVRTDGAKSLDDLVGKKVGMNRGSHSISNWKHWLEKNGHQVNEEDIIEFGNKQIAMNAVLAGKIDGWAEDAEVLVSYANPNPALTVLNGEAIGMKQDGLGVIQNDSKMRDAVNRALQEIESSGEYLTIYNRWFGPDSETPMPLENRIEVWPQG</sequence>
<dbReference type="GO" id="GO:0006865">
    <property type="term" value="P:amino acid transport"/>
    <property type="evidence" value="ECO:0007669"/>
    <property type="project" value="TreeGrafter"/>
</dbReference>
<evidence type="ECO:0000256" key="3">
    <source>
        <dbReference type="ARBA" id="ARBA00022729"/>
    </source>
</evidence>
<dbReference type="Gene3D" id="3.40.190.10">
    <property type="entry name" value="Periplasmic binding protein-like II"/>
    <property type="match status" value="2"/>
</dbReference>
<keyword evidence="8" id="KW-1185">Reference proteome</keyword>
<feature type="domain" description="Solute-binding protein family 3/N-terminal" evidence="6">
    <location>
        <begin position="37"/>
        <end position="262"/>
    </location>
</feature>
<dbReference type="RefSeq" id="WP_016958190.1">
    <property type="nucleotide sequence ID" value="NZ_AJWN02000106.1"/>
</dbReference>
<dbReference type="SUPFAM" id="SSF53850">
    <property type="entry name" value="Periplasmic binding protein-like II"/>
    <property type="match status" value="1"/>
</dbReference>
<comment type="similarity">
    <text evidence="1 4">Belongs to the bacterial solute-binding protein 3 family.</text>
</comment>
<evidence type="ECO:0000256" key="1">
    <source>
        <dbReference type="ARBA" id="ARBA00010333"/>
    </source>
</evidence>
<dbReference type="Pfam" id="PF00497">
    <property type="entry name" value="SBP_bac_3"/>
    <property type="match status" value="1"/>
</dbReference>
<feature type="chain" id="PRO_5009172128" evidence="5">
    <location>
        <begin position="23"/>
        <end position="279"/>
    </location>
</feature>
<feature type="signal peptide" evidence="5">
    <location>
        <begin position="1"/>
        <end position="22"/>
    </location>
</feature>
<dbReference type="Proteomes" id="UP000095039">
    <property type="component" value="Unassembled WGS sequence"/>
</dbReference>
<proteinExistence type="inferred from homology"/>
<reference evidence="7 8" key="1">
    <citation type="journal article" date="2012" name="Science">
        <title>Ecological populations of bacteria act as socially cohesive units of antibiotic production and resistance.</title>
        <authorList>
            <person name="Cordero O.X."/>
            <person name="Wildschutte H."/>
            <person name="Kirkup B."/>
            <person name="Proehl S."/>
            <person name="Ngo L."/>
            <person name="Hussain F."/>
            <person name="Le Roux F."/>
            <person name="Mincer T."/>
            <person name="Polz M.F."/>
        </authorList>
    </citation>
    <scope>NUCLEOTIDE SEQUENCE [LARGE SCALE GENOMIC DNA]</scope>
    <source>
        <strain evidence="7 8">FF-454</strain>
    </source>
</reference>
<evidence type="ECO:0000313" key="8">
    <source>
        <dbReference type="Proteomes" id="UP000095039"/>
    </source>
</evidence>
<dbReference type="GO" id="GO:0005576">
    <property type="term" value="C:extracellular region"/>
    <property type="evidence" value="ECO:0007669"/>
    <property type="project" value="TreeGrafter"/>
</dbReference>
<comment type="caution">
    <text evidence="7">The sequence shown here is derived from an EMBL/GenBank/DDBJ whole genome shotgun (WGS) entry which is preliminary data.</text>
</comment>
<evidence type="ECO:0000256" key="2">
    <source>
        <dbReference type="ARBA" id="ARBA00022448"/>
    </source>
</evidence>
<protein>
    <submittedName>
        <fullName evidence="7">ABC transporter substrate-binding protein</fullName>
    </submittedName>
</protein>
<dbReference type="PANTHER" id="PTHR30085:SF6">
    <property type="entry name" value="ABC TRANSPORTER GLUTAMINE-BINDING PROTEIN GLNH"/>
    <property type="match status" value="1"/>
</dbReference>
<evidence type="ECO:0000256" key="5">
    <source>
        <dbReference type="SAM" id="SignalP"/>
    </source>
</evidence>
<dbReference type="AlphaFoldDB" id="A0A1E5BWT8"/>
<keyword evidence="3 5" id="KW-0732">Signal</keyword>
<gene>
    <name evidence="7" type="ORF">A1OK_16610</name>
</gene>
<dbReference type="EMBL" id="AJWN02000106">
    <property type="protein sequence ID" value="OEE57726.1"/>
    <property type="molecule type" value="Genomic_DNA"/>
</dbReference>
<dbReference type="InterPro" id="IPR001638">
    <property type="entry name" value="Solute-binding_3/MltF_N"/>
</dbReference>
<evidence type="ECO:0000259" key="6">
    <source>
        <dbReference type="SMART" id="SM00062"/>
    </source>
</evidence>
<accession>A0A1E5BWT8</accession>